<reference evidence="6 7" key="1">
    <citation type="journal article" date="2010" name="Plant Cell">
        <title>The Chlorella variabilis NC64A genome reveals adaptation to photosymbiosis, coevolution with viruses, and cryptic sex.</title>
        <authorList>
            <person name="Blanc G."/>
            <person name="Duncan G."/>
            <person name="Agarkova I."/>
            <person name="Borodovsky M."/>
            <person name="Gurnon J."/>
            <person name="Kuo A."/>
            <person name="Lindquist E."/>
            <person name="Lucas S."/>
            <person name="Pangilinan J."/>
            <person name="Polle J."/>
            <person name="Salamov A."/>
            <person name="Terry A."/>
            <person name="Yamada T."/>
            <person name="Dunigan D.D."/>
            <person name="Grigoriev I.V."/>
            <person name="Claverie J.M."/>
            <person name="Van Etten J.L."/>
        </authorList>
    </citation>
    <scope>NUCLEOTIDE SEQUENCE [LARGE SCALE GENOMIC DNA]</scope>
    <source>
        <strain evidence="6 7">NC64A</strain>
    </source>
</reference>
<keyword evidence="1" id="KW-0489">Methyltransferase</keyword>
<dbReference type="SMART" id="SM00317">
    <property type="entry name" value="SET"/>
    <property type="match status" value="1"/>
</dbReference>
<dbReference type="Gene3D" id="3.90.1410.10">
    <property type="entry name" value="set domain protein methyltransferase, domain 1"/>
    <property type="match status" value="1"/>
</dbReference>
<dbReference type="InterPro" id="IPR015353">
    <property type="entry name" value="Rubisco_LSMT_subst-bd"/>
</dbReference>
<dbReference type="FunCoup" id="E1Z7M4">
    <property type="interactions" value="540"/>
</dbReference>
<dbReference type="SUPFAM" id="SSF82199">
    <property type="entry name" value="SET domain"/>
    <property type="match status" value="1"/>
</dbReference>
<feature type="region of interest" description="Disordered" evidence="4">
    <location>
        <begin position="426"/>
        <end position="446"/>
    </location>
</feature>
<evidence type="ECO:0000256" key="1">
    <source>
        <dbReference type="ARBA" id="ARBA00022603"/>
    </source>
</evidence>
<dbReference type="RefSeq" id="XP_005850299.1">
    <property type="nucleotide sequence ID" value="XM_005850237.1"/>
</dbReference>
<dbReference type="GeneID" id="17357629"/>
<dbReference type="OrthoDB" id="341421at2759"/>
<keyword evidence="2" id="KW-0808">Transferase</keyword>
<evidence type="ECO:0000256" key="4">
    <source>
        <dbReference type="SAM" id="MobiDB-lite"/>
    </source>
</evidence>
<feature type="compositionally biased region" description="Low complexity" evidence="4">
    <location>
        <begin position="426"/>
        <end position="445"/>
    </location>
</feature>
<dbReference type="InterPro" id="IPR046341">
    <property type="entry name" value="SET_dom_sf"/>
</dbReference>
<proteinExistence type="predicted"/>
<evidence type="ECO:0000259" key="5">
    <source>
        <dbReference type="PROSITE" id="PS50280"/>
    </source>
</evidence>
<keyword evidence="3" id="KW-0949">S-adenosyl-L-methionine</keyword>
<dbReference type="KEGG" id="cvr:CHLNCDRAFT_142047"/>
<dbReference type="Gene3D" id="3.90.1420.10">
    <property type="entry name" value="Rubisco LSMT, substrate-binding domain"/>
    <property type="match status" value="1"/>
</dbReference>
<dbReference type="Pfam" id="PF09273">
    <property type="entry name" value="Rubis-subs-bind"/>
    <property type="match status" value="1"/>
</dbReference>
<accession>E1Z7M4</accession>
<feature type="domain" description="SET" evidence="5">
    <location>
        <begin position="73"/>
        <end position="290"/>
    </location>
</feature>
<name>E1Z7M4_CHLVA</name>
<gene>
    <name evidence="6" type="ORF">CHLNCDRAFT_142047</name>
</gene>
<sequence length="485" mass="51869">MASAAVKGLAGTRQRQQVAAPGWAPRHRRCRCRLAAQAGLLDLLRGAGSTEIATDAEGEELKAWLIERGLPPPKLAAAATPGSGRGLVAAQPIGKGESLLSIPQQLVLTPAAALEQSCLRPLLEEQPLPAWSVLALWLAEQRAAGSAGGWWPYVRLLPERTGCVLEWSEEEVEWLCGSQLHSDALEIRAAAEASWAEMQAVLAAAKAQGRAPAHGAFGRAQLQWAFAVLLSRLVRLAGLGDQEALLPWADLLNHDCAAASFLDWSATEAAVVLRAERRYRAGEQLLISYGQKTSGELLLSYGFCPDLGSNPHDGCRLLLELAPGDAARNWKAAALRQHGLAASQLFPLRMAAAPFELVHYTAFSAAVVGSRQEAEQLARRLFEEGDIPPALQTAALEAVVAACKAALAAYPRSFDGDRAELDRLQDQASAAAASGGAGDGSADAGQQRRRHALQAVVYERQVLSRTVFVLQQELKDVQRLARRQG</sequence>
<dbReference type="EMBL" id="GL433838">
    <property type="protein sequence ID" value="EFN58197.1"/>
    <property type="molecule type" value="Genomic_DNA"/>
</dbReference>
<dbReference type="Proteomes" id="UP000008141">
    <property type="component" value="Unassembled WGS sequence"/>
</dbReference>
<dbReference type="Pfam" id="PF00856">
    <property type="entry name" value="SET"/>
    <property type="match status" value="1"/>
</dbReference>
<dbReference type="InParanoid" id="E1Z7M4"/>
<organism evidence="7">
    <name type="scientific">Chlorella variabilis</name>
    <name type="common">Green alga</name>
    <dbReference type="NCBI Taxonomy" id="554065"/>
    <lineage>
        <taxon>Eukaryota</taxon>
        <taxon>Viridiplantae</taxon>
        <taxon>Chlorophyta</taxon>
        <taxon>core chlorophytes</taxon>
        <taxon>Trebouxiophyceae</taxon>
        <taxon>Chlorellales</taxon>
        <taxon>Chlorellaceae</taxon>
        <taxon>Chlorella clade</taxon>
        <taxon>Chlorella</taxon>
    </lineage>
</organism>
<dbReference type="GO" id="GO:0032259">
    <property type="term" value="P:methylation"/>
    <property type="evidence" value="ECO:0007669"/>
    <property type="project" value="UniProtKB-KW"/>
</dbReference>
<evidence type="ECO:0000313" key="6">
    <source>
        <dbReference type="EMBL" id="EFN58197.1"/>
    </source>
</evidence>
<evidence type="ECO:0000256" key="2">
    <source>
        <dbReference type="ARBA" id="ARBA00022679"/>
    </source>
</evidence>
<dbReference type="InterPro" id="IPR050600">
    <property type="entry name" value="SETD3_SETD6_MTase"/>
</dbReference>
<protein>
    <recommendedName>
        <fullName evidence="5">SET domain-containing protein</fullName>
    </recommendedName>
</protein>
<dbReference type="eggNOG" id="KOG1337">
    <property type="taxonomic scope" value="Eukaryota"/>
</dbReference>
<keyword evidence="7" id="KW-1185">Reference proteome</keyword>
<dbReference type="PROSITE" id="PS50280">
    <property type="entry name" value="SET"/>
    <property type="match status" value="1"/>
</dbReference>
<dbReference type="PANTHER" id="PTHR13271">
    <property type="entry name" value="UNCHARACTERIZED PUTATIVE METHYLTRANSFERASE"/>
    <property type="match status" value="1"/>
</dbReference>
<feature type="region of interest" description="Disordered" evidence="4">
    <location>
        <begin position="1"/>
        <end position="22"/>
    </location>
</feature>
<dbReference type="PANTHER" id="PTHR13271:SF123">
    <property type="entry name" value="RIBULOSE-1,5-BISPHOSPHATE CARBOXYLASE_OXYGENASE SMALL SUBUNIT N-METHYLTRANSFERASE I-RELATED"/>
    <property type="match status" value="1"/>
</dbReference>
<dbReference type="GO" id="GO:0016279">
    <property type="term" value="F:protein-lysine N-methyltransferase activity"/>
    <property type="evidence" value="ECO:0007669"/>
    <property type="project" value="TreeGrafter"/>
</dbReference>
<dbReference type="InterPro" id="IPR036464">
    <property type="entry name" value="Rubisco_LSMT_subst-bd_sf"/>
</dbReference>
<dbReference type="InterPro" id="IPR001214">
    <property type="entry name" value="SET_dom"/>
</dbReference>
<dbReference type="AlphaFoldDB" id="E1Z7M4"/>
<dbReference type="OMA" id="QCFPIQI"/>
<evidence type="ECO:0000256" key="3">
    <source>
        <dbReference type="ARBA" id="ARBA00022691"/>
    </source>
</evidence>
<evidence type="ECO:0000313" key="7">
    <source>
        <dbReference type="Proteomes" id="UP000008141"/>
    </source>
</evidence>
<dbReference type="SUPFAM" id="SSF81822">
    <property type="entry name" value="RuBisCo LSMT C-terminal, substrate-binding domain"/>
    <property type="match status" value="1"/>
</dbReference>